<name>A0A2A5J409_RHOSG</name>
<keyword evidence="2" id="KW-0732">Signal</keyword>
<dbReference type="AlphaFoldDB" id="A0A2A5J409"/>
<dbReference type="EMBL" id="NOVD01000032">
    <property type="protein sequence ID" value="PCK24330.1"/>
    <property type="molecule type" value="Genomic_DNA"/>
</dbReference>
<feature type="signal peptide" evidence="2">
    <location>
        <begin position="1"/>
        <end position="30"/>
    </location>
</feature>
<feature type="chain" id="PRO_5012359510" description="Insoluble domain protein" evidence="2">
    <location>
        <begin position="31"/>
        <end position="404"/>
    </location>
</feature>
<evidence type="ECO:0000256" key="1">
    <source>
        <dbReference type="SAM" id="MobiDB-lite"/>
    </source>
</evidence>
<organism evidence="3 4">
    <name type="scientific">Rhodococcus qingshengii</name>
    <dbReference type="NCBI Taxonomy" id="334542"/>
    <lineage>
        <taxon>Bacteria</taxon>
        <taxon>Bacillati</taxon>
        <taxon>Actinomycetota</taxon>
        <taxon>Actinomycetes</taxon>
        <taxon>Mycobacteriales</taxon>
        <taxon>Nocardiaceae</taxon>
        <taxon>Rhodococcus</taxon>
        <taxon>Rhodococcus erythropolis group</taxon>
    </lineage>
</organism>
<reference evidence="3 4" key="1">
    <citation type="submission" date="2017-07" db="EMBL/GenBank/DDBJ databases">
        <title>Draft sequence of Rhodococcus enclensis 23b-28.</title>
        <authorList>
            <person name="Besaury L."/>
            <person name="Sancelme M."/>
            <person name="Amato P."/>
            <person name="Lallement A."/>
            <person name="Delort A.-M."/>
        </authorList>
    </citation>
    <scope>NUCLEOTIDE SEQUENCE [LARGE SCALE GENOMIC DNA]</scope>
    <source>
        <strain evidence="3 4">23b-28</strain>
    </source>
</reference>
<evidence type="ECO:0000256" key="2">
    <source>
        <dbReference type="SAM" id="SignalP"/>
    </source>
</evidence>
<comment type="caution">
    <text evidence="3">The sequence shown here is derived from an EMBL/GenBank/DDBJ whole genome shotgun (WGS) entry which is preliminary data.</text>
</comment>
<dbReference type="Proteomes" id="UP000230886">
    <property type="component" value="Unassembled WGS sequence"/>
</dbReference>
<feature type="region of interest" description="Disordered" evidence="1">
    <location>
        <begin position="31"/>
        <end position="130"/>
    </location>
</feature>
<dbReference type="RefSeq" id="WP_099698451.1">
    <property type="nucleotide sequence ID" value="NZ_NOVD01000032.1"/>
</dbReference>
<accession>A0A2A5J409</accession>
<evidence type="ECO:0000313" key="4">
    <source>
        <dbReference type="Proteomes" id="UP000230886"/>
    </source>
</evidence>
<feature type="compositionally biased region" description="Pro residues" evidence="1">
    <location>
        <begin position="52"/>
        <end position="73"/>
    </location>
</feature>
<evidence type="ECO:0008006" key="5">
    <source>
        <dbReference type="Google" id="ProtNLM"/>
    </source>
</evidence>
<proteinExistence type="predicted"/>
<protein>
    <recommendedName>
        <fullName evidence="5">Insoluble domain protein</fullName>
    </recommendedName>
</protein>
<sequence length="404" mass="39564">MRTKMKARVIAGATMSAVVLAAGNAAVANAAPELDPQTPGPSNTANLDPQTPTSPTPAAPAPAPVVEEPPAPRPFYVEPAPEYNPQQWRPAPSQNTQSTPVQNTESVPAQNTAPAEPEQGPLHLPDPTVTPVVPIQAEEGFIRLGDAIAKRPYWVPPTEAEKINNQASVATAQIATFYTSTGVIESEADRKAASTVAATALGAAGGALLVGAPLAGVGALTGLAIAAPLAPVLTPIGFLPAAGVGAGIGALTLGGAGAVVGAGLGGVTGFAAATALGAGTNNGDIEFELPFTEEPAAAPAPAPAPIVVDAPAITAATAQTVAQVESVPGGTEVVETVRTAVADVPPAAQQAAGDVRAAVLDQPGGEQIVAAADQAAADVNTALAGVSTPVFDALAAVQAGLVPA</sequence>
<evidence type="ECO:0000313" key="3">
    <source>
        <dbReference type="EMBL" id="PCK24330.1"/>
    </source>
</evidence>
<gene>
    <name evidence="3" type="ORF">CHR55_26455</name>
</gene>
<feature type="compositionally biased region" description="Polar residues" evidence="1">
    <location>
        <begin position="84"/>
        <end position="113"/>
    </location>
</feature>